<sequence>MDNSDNRIGLLLALSSSAFIGSSFIIKKKGLIRARASGAGAGDGGYAYLRESLWWLGLITMIGGEIANFAAYAFAPAILVTPLGALSVIVSAILADRILHEKLQLLGKVGCALCILGSTIIVVNAPEEKQVTSVQEITDQMFNNIPFQLYASAVILGAIYMIYFVAPRIGKRNIFVYVFICSIVGSLSVIGVKGLGIALKLTFSGYNQLIFGSTWFFVALVTVSIITQMNYLNMALDTFNTALVTPIYYVLFTTAVIVASALLFRGWSGEDCHVLAPTQLPSGPTAPPLVGRRGFDWPRDEASTTVVPTVECSGGYGAAPLLTCLCGFLTICAGVFLLHLSREETLRRATTNGDSGNNLASPNQDIGMTSFQLDTVVEDDSTDDDGADHVPLVRTK</sequence>
<evidence type="ECO:0000256" key="3">
    <source>
        <dbReference type="ARBA" id="ARBA00022989"/>
    </source>
</evidence>
<dbReference type="RefSeq" id="XP_001750162.1">
    <property type="nucleotide sequence ID" value="XM_001750110.1"/>
</dbReference>
<dbReference type="SUPFAM" id="SSF103481">
    <property type="entry name" value="Multidrug resistance efflux transporter EmrE"/>
    <property type="match status" value="1"/>
</dbReference>
<name>A9VBU3_MONBE</name>
<gene>
    <name evidence="6" type="ORF">MONBRDRAFT_34446</name>
</gene>
<feature type="transmembrane region" description="Helical" evidence="5">
    <location>
        <begin position="6"/>
        <end position="26"/>
    </location>
</feature>
<keyword evidence="2 5" id="KW-0812">Transmembrane</keyword>
<dbReference type="PANTHER" id="PTHR12570">
    <property type="match status" value="1"/>
</dbReference>
<dbReference type="Pfam" id="PF05653">
    <property type="entry name" value="Mg_trans_NIPA"/>
    <property type="match status" value="1"/>
</dbReference>
<protein>
    <recommendedName>
        <fullName evidence="8">Magnesium transporter</fullName>
    </recommendedName>
</protein>
<dbReference type="KEGG" id="mbr:MONBRDRAFT_34446"/>
<organism evidence="6 7">
    <name type="scientific">Monosiga brevicollis</name>
    <name type="common">Choanoflagellate</name>
    <dbReference type="NCBI Taxonomy" id="81824"/>
    <lineage>
        <taxon>Eukaryota</taxon>
        <taxon>Choanoflagellata</taxon>
        <taxon>Craspedida</taxon>
        <taxon>Salpingoecidae</taxon>
        <taxon>Monosiga</taxon>
    </lineage>
</organism>
<keyword evidence="4 5" id="KW-0472">Membrane</keyword>
<evidence type="ECO:0000256" key="2">
    <source>
        <dbReference type="ARBA" id="ARBA00022692"/>
    </source>
</evidence>
<evidence type="ECO:0000256" key="4">
    <source>
        <dbReference type="ARBA" id="ARBA00023136"/>
    </source>
</evidence>
<dbReference type="EMBL" id="CH991578">
    <property type="protein sequence ID" value="EDQ84992.1"/>
    <property type="molecule type" value="Genomic_DNA"/>
</dbReference>
<accession>A9VBU3</accession>
<dbReference type="PANTHER" id="PTHR12570:SF92">
    <property type="entry name" value="SPICHTHYIN, ISOFORM B"/>
    <property type="match status" value="1"/>
</dbReference>
<dbReference type="GO" id="GO:0015095">
    <property type="term" value="F:magnesium ion transmembrane transporter activity"/>
    <property type="evidence" value="ECO:0007669"/>
    <property type="project" value="InterPro"/>
</dbReference>
<dbReference type="GO" id="GO:0015693">
    <property type="term" value="P:magnesium ion transport"/>
    <property type="evidence" value="ECO:0000318"/>
    <property type="project" value="GO_Central"/>
</dbReference>
<dbReference type="GeneID" id="5895435"/>
<reference evidence="6 7" key="1">
    <citation type="journal article" date="2008" name="Nature">
        <title>The genome of the choanoflagellate Monosiga brevicollis and the origin of metazoans.</title>
        <authorList>
            <consortium name="JGI Sequencing"/>
            <person name="King N."/>
            <person name="Westbrook M.J."/>
            <person name="Young S.L."/>
            <person name="Kuo A."/>
            <person name="Abedin M."/>
            <person name="Chapman J."/>
            <person name="Fairclough S."/>
            <person name="Hellsten U."/>
            <person name="Isogai Y."/>
            <person name="Letunic I."/>
            <person name="Marr M."/>
            <person name="Pincus D."/>
            <person name="Putnam N."/>
            <person name="Rokas A."/>
            <person name="Wright K.J."/>
            <person name="Zuzow R."/>
            <person name="Dirks W."/>
            <person name="Good M."/>
            <person name="Goodstein D."/>
            <person name="Lemons D."/>
            <person name="Li W."/>
            <person name="Lyons J.B."/>
            <person name="Morris A."/>
            <person name="Nichols S."/>
            <person name="Richter D.J."/>
            <person name="Salamov A."/>
            <person name="Bork P."/>
            <person name="Lim W.A."/>
            <person name="Manning G."/>
            <person name="Miller W.T."/>
            <person name="McGinnis W."/>
            <person name="Shapiro H."/>
            <person name="Tjian R."/>
            <person name="Grigoriev I.V."/>
            <person name="Rokhsar D."/>
        </authorList>
    </citation>
    <scope>NUCLEOTIDE SEQUENCE [LARGE SCALE GENOMIC DNA]</scope>
    <source>
        <strain evidence="7">MX1 / ATCC 50154</strain>
    </source>
</reference>
<evidence type="ECO:0000313" key="7">
    <source>
        <dbReference type="Proteomes" id="UP000001357"/>
    </source>
</evidence>
<proteinExistence type="predicted"/>
<dbReference type="AlphaFoldDB" id="A9VBU3"/>
<dbReference type="GO" id="GO:0016020">
    <property type="term" value="C:membrane"/>
    <property type="evidence" value="ECO:0000318"/>
    <property type="project" value="GO_Central"/>
</dbReference>
<dbReference type="InterPro" id="IPR037185">
    <property type="entry name" value="EmrE-like"/>
</dbReference>
<evidence type="ECO:0000313" key="6">
    <source>
        <dbReference type="EMBL" id="EDQ84992.1"/>
    </source>
</evidence>
<keyword evidence="7" id="KW-1185">Reference proteome</keyword>
<feature type="transmembrane region" description="Helical" evidence="5">
    <location>
        <begin position="145"/>
        <end position="165"/>
    </location>
</feature>
<feature type="transmembrane region" description="Helical" evidence="5">
    <location>
        <begin position="247"/>
        <end position="267"/>
    </location>
</feature>
<keyword evidence="3 5" id="KW-1133">Transmembrane helix</keyword>
<comment type="subcellular location">
    <subcellularLocation>
        <location evidence="1">Membrane</location>
        <topology evidence="1">Multi-pass membrane protein</topology>
    </subcellularLocation>
</comment>
<feature type="transmembrane region" description="Helical" evidence="5">
    <location>
        <begin position="70"/>
        <end position="93"/>
    </location>
</feature>
<dbReference type="OMA" id="PMVYISI"/>
<feature type="transmembrane region" description="Helical" evidence="5">
    <location>
        <begin position="318"/>
        <end position="338"/>
    </location>
</feature>
<evidence type="ECO:0000256" key="5">
    <source>
        <dbReference type="SAM" id="Phobius"/>
    </source>
</evidence>
<feature type="transmembrane region" description="Helical" evidence="5">
    <location>
        <begin position="205"/>
        <end position="226"/>
    </location>
</feature>
<dbReference type="FunCoup" id="A9VBU3">
    <property type="interactions" value="607"/>
</dbReference>
<dbReference type="InParanoid" id="A9VBU3"/>
<dbReference type="InterPro" id="IPR008521">
    <property type="entry name" value="Mg_trans_NIPA"/>
</dbReference>
<dbReference type="Proteomes" id="UP000001357">
    <property type="component" value="Unassembled WGS sequence"/>
</dbReference>
<evidence type="ECO:0008006" key="8">
    <source>
        <dbReference type="Google" id="ProtNLM"/>
    </source>
</evidence>
<evidence type="ECO:0000256" key="1">
    <source>
        <dbReference type="ARBA" id="ARBA00004141"/>
    </source>
</evidence>
<feature type="transmembrane region" description="Helical" evidence="5">
    <location>
        <begin position="105"/>
        <end position="125"/>
    </location>
</feature>
<dbReference type="STRING" id="81824.A9VBU3"/>
<feature type="transmembrane region" description="Helical" evidence="5">
    <location>
        <begin position="174"/>
        <end position="199"/>
    </location>
</feature>
<dbReference type="eggNOG" id="KOG2922">
    <property type="taxonomic scope" value="Eukaryota"/>
</dbReference>